<dbReference type="EMBL" id="JAKGBZ010000034">
    <property type="protein sequence ID" value="MCF3947954.1"/>
    <property type="molecule type" value="Genomic_DNA"/>
</dbReference>
<feature type="transmembrane region" description="Helical" evidence="7">
    <location>
        <begin position="733"/>
        <end position="760"/>
    </location>
</feature>
<feature type="transmembrane region" description="Helical" evidence="7">
    <location>
        <begin position="285"/>
        <end position="309"/>
    </location>
</feature>
<feature type="transmembrane region" description="Helical" evidence="7">
    <location>
        <begin position="24"/>
        <end position="50"/>
    </location>
</feature>
<keyword evidence="11" id="KW-1185">Reference proteome</keyword>
<evidence type="ECO:0000256" key="2">
    <source>
        <dbReference type="ARBA" id="ARBA00022475"/>
    </source>
</evidence>
<keyword evidence="5 7" id="KW-0472">Membrane</keyword>
<feature type="transmembrane region" description="Helical" evidence="7">
    <location>
        <begin position="684"/>
        <end position="712"/>
    </location>
</feature>
<feature type="domain" description="ABC3 transporter permease C-terminal" evidence="8">
    <location>
        <begin position="290"/>
        <end position="404"/>
    </location>
</feature>
<comment type="subcellular location">
    <subcellularLocation>
        <location evidence="1">Cell membrane</location>
        <topology evidence="1">Multi-pass membrane protein</topology>
    </subcellularLocation>
</comment>
<evidence type="ECO:0000256" key="7">
    <source>
        <dbReference type="SAM" id="Phobius"/>
    </source>
</evidence>
<dbReference type="InterPro" id="IPR025857">
    <property type="entry name" value="MacB_PCD"/>
</dbReference>
<feature type="transmembrane region" description="Helical" evidence="7">
    <location>
        <begin position="377"/>
        <end position="401"/>
    </location>
</feature>
<keyword evidence="2" id="KW-1003">Cell membrane</keyword>
<dbReference type="Proteomes" id="UP001521209">
    <property type="component" value="Unassembled WGS sequence"/>
</dbReference>
<dbReference type="InterPro" id="IPR050250">
    <property type="entry name" value="Macrolide_Exporter_MacB"/>
</dbReference>
<proteinExistence type="inferred from homology"/>
<feature type="transmembrane region" description="Helical" evidence="7">
    <location>
        <begin position="330"/>
        <end position="357"/>
    </location>
</feature>
<organism evidence="10 11">
    <name type="scientific">Acidiphilium iwatense</name>
    <dbReference type="NCBI Taxonomy" id="768198"/>
    <lineage>
        <taxon>Bacteria</taxon>
        <taxon>Pseudomonadati</taxon>
        <taxon>Pseudomonadota</taxon>
        <taxon>Alphaproteobacteria</taxon>
        <taxon>Acetobacterales</taxon>
        <taxon>Acidocellaceae</taxon>
        <taxon>Acidiphilium</taxon>
    </lineage>
</organism>
<evidence type="ECO:0000256" key="4">
    <source>
        <dbReference type="ARBA" id="ARBA00022989"/>
    </source>
</evidence>
<gene>
    <name evidence="10" type="ORF">L2A60_14835</name>
</gene>
<name>A0ABS9E2Z2_9PROT</name>
<protein>
    <submittedName>
        <fullName evidence="10">ABC transporter permease</fullName>
    </submittedName>
</protein>
<accession>A0ABS9E2Z2</accession>
<dbReference type="Pfam" id="PF12704">
    <property type="entry name" value="MacB_PCD"/>
    <property type="match status" value="2"/>
</dbReference>
<comment type="caution">
    <text evidence="10">The sequence shown here is derived from an EMBL/GenBank/DDBJ whole genome shotgun (WGS) entry which is preliminary data.</text>
</comment>
<dbReference type="Pfam" id="PF02687">
    <property type="entry name" value="FtsX"/>
    <property type="match status" value="2"/>
</dbReference>
<evidence type="ECO:0000256" key="3">
    <source>
        <dbReference type="ARBA" id="ARBA00022692"/>
    </source>
</evidence>
<feature type="domain" description="MacB-like periplasmic core" evidence="9">
    <location>
        <begin position="28"/>
        <end position="238"/>
    </location>
</feature>
<keyword evidence="3 7" id="KW-0812">Transmembrane</keyword>
<evidence type="ECO:0000313" key="10">
    <source>
        <dbReference type="EMBL" id="MCF3947954.1"/>
    </source>
</evidence>
<evidence type="ECO:0000259" key="9">
    <source>
        <dbReference type="Pfam" id="PF12704"/>
    </source>
</evidence>
<evidence type="ECO:0000313" key="11">
    <source>
        <dbReference type="Proteomes" id="UP001521209"/>
    </source>
</evidence>
<feature type="domain" description="MacB-like periplasmic core" evidence="9">
    <location>
        <begin position="436"/>
        <end position="629"/>
    </location>
</feature>
<dbReference type="PANTHER" id="PTHR30572">
    <property type="entry name" value="MEMBRANE COMPONENT OF TRANSPORTER-RELATED"/>
    <property type="match status" value="1"/>
</dbReference>
<evidence type="ECO:0000259" key="8">
    <source>
        <dbReference type="Pfam" id="PF02687"/>
    </source>
</evidence>
<reference evidence="10 11" key="1">
    <citation type="submission" date="2022-01" db="EMBL/GenBank/DDBJ databases">
        <authorList>
            <person name="Won M."/>
            <person name="Kim S.-J."/>
            <person name="Kwon S.-W."/>
        </authorList>
    </citation>
    <scope>NUCLEOTIDE SEQUENCE [LARGE SCALE GENOMIC DNA]</scope>
    <source>
        <strain evidence="10 11">KCTC 23505</strain>
    </source>
</reference>
<feature type="transmembrane region" description="Helical" evidence="7">
    <location>
        <begin position="766"/>
        <end position="794"/>
    </location>
</feature>
<evidence type="ECO:0000256" key="1">
    <source>
        <dbReference type="ARBA" id="ARBA00004651"/>
    </source>
</evidence>
<dbReference type="PANTHER" id="PTHR30572:SF4">
    <property type="entry name" value="ABC TRANSPORTER PERMEASE YTRF"/>
    <property type="match status" value="1"/>
</dbReference>
<feature type="transmembrane region" description="Helical" evidence="7">
    <location>
        <begin position="430"/>
        <end position="454"/>
    </location>
</feature>
<keyword evidence="4 7" id="KW-1133">Transmembrane helix</keyword>
<sequence>MQDHLSTLVHDASVAWRGLIRKPFYPIATIIMLVLAIGANAAAFGIFYGYDLKPLPYAHPSRLVLVREMIPRSGLNFAMTSPDTYRKLRAALPSIADAGLWTFGGSVAARIDGKPRAVHAVSVTPSFFSTLGVRPALGWLPSLASGHKGGPKQAMISYRFWQSAYSGDAGAIGKRVSFNGAHYRIVGVLPRSFGFMNPTDLWASFVLPRTGEQASNIDDFMPAELAPGVSLGQFNANLHRFLHEEEREATPERAAKMRAERRRLDARPIRQVLLLANSDIGDIPILLQGAALFLLLLAVINAANLALVRHRSRMHELALRRALGGSRLDLLRLFLLEQVPILLAIGIGGSLLGWLVLRTLASYRTVFDAPPFDIATGWPVFGFAWLLALLSSVAIAAVPLWQTSSVRIRAVLGQGSKATLTPATRRIQNALGAVQIALAAALLIGSTMLGLSLYRVLTQKLGFSPDNRIVASVLLPDAQNNAAGLDSTVHAVTEKTFTVSAGGVTFWSFPFTQNHSNTTVSRIAPNAPSHLVVQVPVTPGYFRTLGIHLAQGHRVSPAAEMAKGSHEVIISPGVAKAIFGRKDAVGHMLKIDSSDYRIVGIAAHVQWRPTPLKNDIGVIYMPFATANFHGFPLTGATVIIHYRGSLRSAMRQTKNVIETAIPGAVITWVRPYRRIIFAYSALRAVAAGMVAGFAVLALVLAALGVYAVNAFIARARLPEYGMRAMLGASPQRLLRLALTDAAWPLGFGLAGGAIGGYVLVRAMSPLLFHVGAIAPVVFVASLAVIAAIVLAAAWRPAARAANTPVKILLDAR</sequence>
<comment type="similarity">
    <text evidence="6">Belongs to the ABC-4 integral membrane protein family.</text>
</comment>
<evidence type="ECO:0000256" key="6">
    <source>
        <dbReference type="ARBA" id="ARBA00038076"/>
    </source>
</evidence>
<evidence type="ECO:0000256" key="5">
    <source>
        <dbReference type="ARBA" id="ARBA00023136"/>
    </source>
</evidence>
<dbReference type="InterPro" id="IPR003838">
    <property type="entry name" value="ABC3_permease_C"/>
</dbReference>
<dbReference type="RefSeq" id="WP_235705248.1">
    <property type="nucleotide sequence ID" value="NZ_JAKGBZ010000034.1"/>
</dbReference>
<feature type="domain" description="ABC3 transporter permease C-terminal" evidence="8">
    <location>
        <begin position="693"/>
        <end position="804"/>
    </location>
</feature>